<evidence type="ECO:0000313" key="2">
    <source>
        <dbReference type="Proteomes" id="UP000503540"/>
    </source>
</evidence>
<evidence type="ECO:0000313" key="1">
    <source>
        <dbReference type="EMBL" id="QIS10747.1"/>
    </source>
</evidence>
<organism evidence="1 2">
    <name type="scientific">Nocardia arthritidis</name>
    <dbReference type="NCBI Taxonomy" id="228602"/>
    <lineage>
        <taxon>Bacteria</taxon>
        <taxon>Bacillati</taxon>
        <taxon>Actinomycetota</taxon>
        <taxon>Actinomycetes</taxon>
        <taxon>Mycobacteriales</taxon>
        <taxon>Nocardiaceae</taxon>
        <taxon>Nocardia</taxon>
    </lineage>
</organism>
<dbReference type="Proteomes" id="UP000503540">
    <property type="component" value="Chromosome"/>
</dbReference>
<reference evidence="1 2" key="1">
    <citation type="journal article" date="2019" name="ACS Chem. Biol.">
        <title>Identification and Mobilization of a Cryptic Antibiotic Biosynthesis Gene Locus from a Human-Pathogenic Nocardia Isolate.</title>
        <authorList>
            <person name="Herisse M."/>
            <person name="Ishida K."/>
            <person name="Porter J.L."/>
            <person name="Howden B."/>
            <person name="Hertweck C."/>
            <person name="Stinear T.P."/>
            <person name="Pidot S.J."/>
        </authorList>
    </citation>
    <scope>NUCLEOTIDE SEQUENCE [LARGE SCALE GENOMIC DNA]</scope>
    <source>
        <strain evidence="1 2">AUSMDU00012717</strain>
    </source>
</reference>
<proteinExistence type="predicted"/>
<dbReference type="RefSeq" id="WP_167473681.1">
    <property type="nucleotide sequence ID" value="NZ_CP046172.1"/>
</dbReference>
<name>A0A6G9YCF1_9NOCA</name>
<accession>A0A6G9YCF1</accession>
<gene>
    <name evidence="1" type="ORF">F5544_14300</name>
</gene>
<protein>
    <submittedName>
        <fullName evidence="1">Uncharacterized protein</fullName>
    </submittedName>
</protein>
<sequence>MRTFTSWIQLEMDAAPNRVNYCESIGSHPASVEVHFNGAGNGFTVWLNIADAYRLRDALSEALAKDEVIAAQCAARREVQA</sequence>
<dbReference type="KEGG" id="nah:F5544_14300"/>
<dbReference type="AlphaFoldDB" id="A0A6G9YCF1"/>
<keyword evidence="2" id="KW-1185">Reference proteome</keyword>
<dbReference type="EMBL" id="CP046172">
    <property type="protein sequence ID" value="QIS10747.1"/>
    <property type="molecule type" value="Genomic_DNA"/>
</dbReference>